<protein>
    <submittedName>
        <fullName evidence="2">Uncharacterized protein</fullName>
    </submittedName>
</protein>
<reference evidence="2 3" key="1">
    <citation type="submission" date="2018-06" db="EMBL/GenBank/DDBJ databases">
        <title>Fusarium incarnatum-equiseti species complex species 28.</title>
        <authorList>
            <person name="Gardiner D.M."/>
        </authorList>
    </citation>
    <scope>NUCLEOTIDE SEQUENCE [LARGE SCALE GENOMIC DNA]</scope>
    <source>
        <strain evidence="2 3">FIESC_28</strain>
    </source>
</reference>
<feature type="chain" id="PRO_5016977152" evidence="1">
    <location>
        <begin position="19"/>
        <end position="140"/>
    </location>
</feature>
<proteinExistence type="predicted"/>
<evidence type="ECO:0000313" key="3">
    <source>
        <dbReference type="Proteomes" id="UP000253153"/>
    </source>
</evidence>
<evidence type="ECO:0000256" key="1">
    <source>
        <dbReference type="SAM" id="SignalP"/>
    </source>
</evidence>
<comment type="caution">
    <text evidence="2">The sequence shown here is derived from an EMBL/GenBank/DDBJ whole genome shotgun (WGS) entry which is preliminary data.</text>
</comment>
<gene>
    <name evidence="2" type="ORF">FIESC28_08919</name>
</gene>
<accession>A0A366R5L7</accession>
<dbReference type="EMBL" id="QKXC01000211">
    <property type="protein sequence ID" value="RBR11636.1"/>
    <property type="molecule type" value="Genomic_DNA"/>
</dbReference>
<dbReference type="Proteomes" id="UP000253153">
    <property type="component" value="Unassembled WGS sequence"/>
</dbReference>
<evidence type="ECO:0000313" key="2">
    <source>
        <dbReference type="EMBL" id="RBR11636.1"/>
    </source>
</evidence>
<feature type="signal peptide" evidence="1">
    <location>
        <begin position="1"/>
        <end position="18"/>
    </location>
</feature>
<dbReference type="RefSeq" id="XP_031012893.1">
    <property type="nucleotide sequence ID" value="XM_031163056.1"/>
</dbReference>
<dbReference type="AlphaFoldDB" id="A0A366R5L7"/>
<keyword evidence="3" id="KW-1185">Reference proteome</keyword>
<dbReference type="GeneID" id="41998352"/>
<sequence>MKTTSLLAAALAAYTASAETVYLVNSFKGSETSSGMAYYDNNHSSGNQAQPQDYTDVVHGRNVHWEGATVKGTFGSGVTFTSNIVADAGSKEINQWSGSGSNGFKDFTCWKAGSPRGKPFLMYKVDGWEVYPIYFCRNSN</sequence>
<name>A0A366R5L7_9HYPO</name>
<organism evidence="2 3">
    <name type="scientific">Fusarium coffeatum</name>
    <dbReference type="NCBI Taxonomy" id="231269"/>
    <lineage>
        <taxon>Eukaryota</taxon>
        <taxon>Fungi</taxon>
        <taxon>Dikarya</taxon>
        <taxon>Ascomycota</taxon>
        <taxon>Pezizomycotina</taxon>
        <taxon>Sordariomycetes</taxon>
        <taxon>Hypocreomycetidae</taxon>
        <taxon>Hypocreales</taxon>
        <taxon>Nectriaceae</taxon>
        <taxon>Fusarium</taxon>
        <taxon>Fusarium incarnatum-equiseti species complex</taxon>
    </lineage>
</organism>
<dbReference type="OrthoDB" id="291007at2759"/>
<keyword evidence="1" id="KW-0732">Signal</keyword>